<dbReference type="NCBIfam" id="TIGR02607">
    <property type="entry name" value="antidote_HigA"/>
    <property type="match status" value="1"/>
</dbReference>
<name>A0A549T5Q6_METSR</name>
<accession>A0A549T5Q6</accession>
<dbReference type="Proteomes" id="UP000316781">
    <property type="component" value="Unassembled WGS sequence"/>
</dbReference>
<protein>
    <submittedName>
        <fullName evidence="3">HigA family addiction module antidote protein</fullName>
    </submittedName>
</protein>
<dbReference type="EMBL" id="VJMF01000014">
    <property type="protein sequence ID" value="TRL37207.1"/>
    <property type="molecule type" value="Genomic_DNA"/>
</dbReference>
<dbReference type="CDD" id="cd00093">
    <property type="entry name" value="HTH_XRE"/>
    <property type="match status" value="1"/>
</dbReference>
<proteinExistence type="predicted"/>
<evidence type="ECO:0000256" key="1">
    <source>
        <dbReference type="ARBA" id="ARBA00023125"/>
    </source>
</evidence>
<dbReference type="InterPro" id="IPR001387">
    <property type="entry name" value="Cro/C1-type_HTH"/>
</dbReference>
<dbReference type="RefSeq" id="WP_142861817.1">
    <property type="nucleotide sequence ID" value="NZ_VJMF01000014.1"/>
</dbReference>
<dbReference type="SMART" id="SM00530">
    <property type="entry name" value="HTH_XRE"/>
    <property type="match status" value="1"/>
</dbReference>
<evidence type="ECO:0000313" key="3">
    <source>
        <dbReference type="EMBL" id="TRL37207.1"/>
    </source>
</evidence>
<evidence type="ECO:0000259" key="2">
    <source>
        <dbReference type="PROSITE" id="PS50943"/>
    </source>
</evidence>
<sequence>MLTTKRKPASVGEILTEEFMEPMGLTQGALAEAMGVQRKHVNELCGNRRNVTAATALILARVFGNSPDFWLNVQRRNDLWEVMNTPKERERVERARPLQSAAVCVR</sequence>
<dbReference type="SUPFAM" id="SSF47413">
    <property type="entry name" value="lambda repressor-like DNA-binding domains"/>
    <property type="match status" value="1"/>
</dbReference>
<dbReference type="GO" id="GO:0003677">
    <property type="term" value="F:DNA binding"/>
    <property type="evidence" value="ECO:0007669"/>
    <property type="project" value="UniProtKB-KW"/>
</dbReference>
<dbReference type="InterPro" id="IPR013430">
    <property type="entry name" value="Toxin_antidote_HigA"/>
</dbReference>
<dbReference type="Pfam" id="PF01381">
    <property type="entry name" value="HTH_3"/>
    <property type="match status" value="1"/>
</dbReference>
<dbReference type="PANTHER" id="PTHR36924:SF1">
    <property type="entry name" value="ANTITOXIN HIGA-1"/>
    <property type="match status" value="1"/>
</dbReference>
<dbReference type="AlphaFoldDB" id="A0A549T5Q6"/>
<dbReference type="PANTHER" id="PTHR36924">
    <property type="entry name" value="ANTITOXIN HIGA-1"/>
    <property type="match status" value="1"/>
</dbReference>
<evidence type="ECO:0000313" key="4">
    <source>
        <dbReference type="Proteomes" id="UP000316781"/>
    </source>
</evidence>
<dbReference type="Gene3D" id="1.10.260.40">
    <property type="entry name" value="lambda repressor-like DNA-binding domains"/>
    <property type="match status" value="1"/>
</dbReference>
<comment type="caution">
    <text evidence="3">The sequence shown here is derived from an EMBL/GenBank/DDBJ whole genome shotgun (WGS) entry which is preliminary data.</text>
</comment>
<organism evidence="3 4">
    <name type="scientific">Methylosinus sporium</name>
    <dbReference type="NCBI Taxonomy" id="428"/>
    <lineage>
        <taxon>Bacteria</taxon>
        <taxon>Pseudomonadati</taxon>
        <taxon>Pseudomonadota</taxon>
        <taxon>Alphaproteobacteria</taxon>
        <taxon>Hyphomicrobiales</taxon>
        <taxon>Methylocystaceae</taxon>
        <taxon>Methylosinus</taxon>
    </lineage>
</organism>
<gene>
    <name evidence="3" type="ORF">FM996_03245</name>
</gene>
<reference evidence="3 4" key="1">
    <citation type="submission" date="2019-07" db="EMBL/GenBank/DDBJ databases">
        <title>Ln-dependent methylotrophs.</title>
        <authorList>
            <person name="Tani A."/>
        </authorList>
    </citation>
    <scope>NUCLEOTIDE SEQUENCE [LARGE SCALE GENOMIC DNA]</scope>
    <source>
        <strain evidence="3 4">SM89A</strain>
    </source>
</reference>
<dbReference type="PROSITE" id="PS50943">
    <property type="entry name" value="HTH_CROC1"/>
    <property type="match status" value="1"/>
</dbReference>
<dbReference type="InterPro" id="IPR010982">
    <property type="entry name" value="Lambda_DNA-bd_dom_sf"/>
</dbReference>
<keyword evidence="1" id="KW-0238">DNA-binding</keyword>
<feature type="domain" description="HTH cro/C1-type" evidence="2">
    <location>
        <begin position="24"/>
        <end position="70"/>
    </location>
</feature>